<keyword evidence="4" id="KW-1133">Transmembrane helix</keyword>
<dbReference type="AlphaFoldDB" id="A0A4Q4SRR9"/>
<evidence type="ECO:0000313" key="7">
    <source>
        <dbReference type="Proteomes" id="UP000293360"/>
    </source>
</evidence>
<comment type="subcellular location">
    <subcellularLocation>
        <location evidence="1">Membrane</location>
    </subcellularLocation>
</comment>
<protein>
    <recommendedName>
        <fullName evidence="8">Major facilitator superfamily (MFS) profile domain-containing protein</fullName>
    </recommendedName>
</protein>
<accession>A0A4Q4SRR9</accession>
<dbReference type="PANTHER" id="PTHR48020:SF25">
    <property type="entry name" value="SUGAR TRANSPORTER, PUTATIVE (AFU_ORTHOLOGUE AFUA_7G05830)-RELATED"/>
    <property type="match status" value="1"/>
</dbReference>
<sequence>MASSGEKNENLENSFHGLTPEELGRWGQEFCARDGTERENDARAFRLGAMIAGDMNRYDAVTRLTVRERKALDPKLAHKWRNLSTLYAVIHMCSPCAVFGIGDPYAARRDLHDAPEPKRGNRVGNRHFVKQFCGVKAITYYSTETFIQSGFQEQAALAASLGVINWLFALPGMYTIDTLGRGKLLLTTSRFWVTGDSTAHLACIAVGIYLFSVVYSPREGPVPFTYTAKAYQLGGVDEAGRLLLDASWNPVGFVAVLLFPARDQGEDAWGTRRHPRRARGAVPQPPMPTWFCDNVEYARERSSKERESDPTARV</sequence>
<dbReference type="Pfam" id="PF00083">
    <property type="entry name" value="Sugar_tr"/>
    <property type="match status" value="1"/>
</dbReference>
<name>A0A4Q4SRR9_9PEZI</name>
<keyword evidence="3" id="KW-0812">Transmembrane</keyword>
<evidence type="ECO:0008006" key="8">
    <source>
        <dbReference type="Google" id="ProtNLM"/>
    </source>
</evidence>
<reference evidence="6 7" key="1">
    <citation type="submission" date="2018-06" db="EMBL/GenBank/DDBJ databases">
        <title>Complete Genomes of Monosporascus.</title>
        <authorList>
            <person name="Robinson A.J."/>
            <person name="Natvig D.O."/>
        </authorList>
    </citation>
    <scope>NUCLEOTIDE SEQUENCE [LARGE SCALE GENOMIC DNA]</scope>
    <source>
        <strain evidence="6 7">CBS 110550</strain>
    </source>
</reference>
<comment type="caution">
    <text evidence="6">The sequence shown here is derived from an EMBL/GenBank/DDBJ whole genome shotgun (WGS) entry which is preliminary data.</text>
</comment>
<dbReference type="GO" id="GO:0016020">
    <property type="term" value="C:membrane"/>
    <property type="evidence" value="ECO:0007669"/>
    <property type="project" value="UniProtKB-SubCell"/>
</dbReference>
<dbReference type="EMBL" id="QJNU01001591">
    <property type="protein sequence ID" value="RYO74185.1"/>
    <property type="molecule type" value="Genomic_DNA"/>
</dbReference>
<evidence type="ECO:0000256" key="5">
    <source>
        <dbReference type="ARBA" id="ARBA00023136"/>
    </source>
</evidence>
<dbReference type="Proteomes" id="UP000293360">
    <property type="component" value="Unassembled WGS sequence"/>
</dbReference>
<organism evidence="6 7">
    <name type="scientific">Monosporascus ibericus</name>
    <dbReference type="NCBI Taxonomy" id="155417"/>
    <lineage>
        <taxon>Eukaryota</taxon>
        <taxon>Fungi</taxon>
        <taxon>Dikarya</taxon>
        <taxon>Ascomycota</taxon>
        <taxon>Pezizomycotina</taxon>
        <taxon>Sordariomycetes</taxon>
        <taxon>Xylariomycetidae</taxon>
        <taxon>Xylariales</taxon>
        <taxon>Xylariales incertae sedis</taxon>
        <taxon>Monosporascus</taxon>
    </lineage>
</organism>
<evidence type="ECO:0000256" key="2">
    <source>
        <dbReference type="ARBA" id="ARBA00022448"/>
    </source>
</evidence>
<dbReference type="OrthoDB" id="5290825at2759"/>
<dbReference type="InterPro" id="IPR036259">
    <property type="entry name" value="MFS_trans_sf"/>
</dbReference>
<keyword evidence="7" id="KW-1185">Reference proteome</keyword>
<dbReference type="InterPro" id="IPR050814">
    <property type="entry name" value="Myo-inositol_Transporter"/>
</dbReference>
<proteinExistence type="predicted"/>
<dbReference type="InterPro" id="IPR005828">
    <property type="entry name" value="MFS_sugar_transport-like"/>
</dbReference>
<dbReference type="PANTHER" id="PTHR48020">
    <property type="entry name" value="PROTON MYO-INOSITOL COTRANSPORTER"/>
    <property type="match status" value="1"/>
</dbReference>
<evidence type="ECO:0000256" key="1">
    <source>
        <dbReference type="ARBA" id="ARBA00004370"/>
    </source>
</evidence>
<evidence type="ECO:0000256" key="3">
    <source>
        <dbReference type="ARBA" id="ARBA00022692"/>
    </source>
</evidence>
<keyword evidence="2" id="KW-0813">Transport</keyword>
<keyword evidence="5" id="KW-0472">Membrane</keyword>
<dbReference type="GO" id="GO:0022857">
    <property type="term" value="F:transmembrane transporter activity"/>
    <property type="evidence" value="ECO:0007669"/>
    <property type="project" value="InterPro"/>
</dbReference>
<gene>
    <name evidence="6" type="ORF">DL764_010939</name>
</gene>
<dbReference type="Gene3D" id="1.20.1250.20">
    <property type="entry name" value="MFS general substrate transporter like domains"/>
    <property type="match status" value="1"/>
</dbReference>
<evidence type="ECO:0000313" key="6">
    <source>
        <dbReference type="EMBL" id="RYO74185.1"/>
    </source>
</evidence>
<evidence type="ECO:0000256" key="4">
    <source>
        <dbReference type="ARBA" id="ARBA00022989"/>
    </source>
</evidence>
<dbReference type="STRING" id="155417.A0A4Q4SRR9"/>